<organism evidence="2 3">
    <name type="scientific">Streptomyces candidus</name>
    <dbReference type="NCBI Taxonomy" id="67283"/>
    <lineage>
        <taxon>Bacteria</taxon>
        <taxon>Bacillati</taxon>
        <taxon>Actinomycetota</taxon>
        <taxon>Actinomycetes</taxon>
        <taxon>Kitasatosporales</taxon>
        <taxon>Streptomycetaceae</taxon>
        <taxon>Streptomyces</taxon>
    </lineage>
</organism>
<evidence type="ECO:0000256" key="1">
    <source>
        <dbReference type="SAM" id="Coils"/>
    </source>
</evidence>
<dbReference type="AlphaFoldDB" id="A0A7X0HLZ9"/>
<accession>A0A7X0HLZ9</accession>
<keyword evidence="3" id="KW-1185">Reference proteome</keyword>
<evidence type="ECO:0000313" key="2">
    <source>
        <dbReference type="EMBL" id="MBB6440121.1"/>
    </source>
</evidence>
<comment type="caution">
    <text evidence="2">The sequence shown here is derived from an EMBL/GenBank/DDBJ whole genome shotgun (WGS) entry which is preliminary data.</text>
</comment>
<name>A0A7X0HLZ9_9ACTN</name>
<evidence type="ECO:0000313" key="3">
    <source>
        <dbReference type="Proteomes" id="UP000540423"/>
    </source>
</evidence>
<gene>
    <name evidence="2" type="ORF">HNQ79_006634</name>
</gene>
<dbReference type="EMBL" id="JACHEM010000038">
    <property type="protein sequence ID" value="MBB6440121.1"/>
    <property type="molecule type" value="Genomic_DNA"/>
</dbReference>
<protein>
    <submittedName>
        <fullName evidence="2">Putative RNase H-like nuclease (RuvC/YqgF family)</fullName>
    </submittedName>
</protein>
<dbReference type="RefSeq" id="WP_185036583.1">
    <property type="nucleotide sequence ID" value="NZ_BNBN01000054.1"/>
</dbReference>
<feature type="coiled-coil region" evidence="1">
    <location>
        <begin position="44"/>
        <end position="88"/>
    </location>
</feature>
<reference evidence="2 3" key="1">
    <citation type="submission" date="2020-08" db="EMBL/GenBank/DDBJ databases">
        <title>Genomic Encyclopedia of Type Strains, Phase IV (KMG-IV): sequencing the most valuable type-strain genomes for metagenomic binning, comparative biology and taxonomic classification.</title>
        <authorList>
            <person name="Goeker M."/>
        </authorList>
    </citation>
    <scope>NUCLEOTIDE SEQUENCE [LARGE SCALE GENOMIC DNA]</scope>
    <source>
        <strain evidence="2 3">DSM 40141</strain>
    </source>
</reference>
<dbReference type="Proteomes" id="UP000540423">
    <property type="component" value="Unassembled WGS sequence"/>
</dbReference>
<sequence length="148" mass="16336">MTDFAPLFEAAVRAVRAAANTGPDDLALAPRPRHTVDTITSDALDELYTRLAKAERAANLLADSHRRADAAEAEAAQLNADIDSRDKTIRHLEAGLTHERARAERGQAVLTRIRQMTDAWERRLPETVRTATVVDAIRSAMERKEPTA</sequence>
<proteinExistence type="predicted"/>
<keyword evidence="1" id="KW-0175">Coiled coil</keyword>